<reference evidence="1" key="1">
    <citation type="submission" date="2020-06" db="EMBL/GenBank/DDBJ databases">
        <authorList>
            <person name="Ji K."/>
            <person name="Li J."/>
        </authorList>
    </citation>
    <scope>NUCLEOTIDE SEQUENCE</scope>
    <source>
        <strain evidence="1">JKM2019</strain>
        <tissue evidence="1">Whole body</tissue>
    </source>
</reference>
<organism evidence="1">
    <name type="scientific">Dermatophagoides farinae</name>
    <name type="common">American house dust mite</name>
    <dbReference type="NCBI Taxonomy" id="6954"/>
    <lineage>
        <taxon>Eukaryota</taxon>
        <taxon>Metazoa</taxon>
        <taxon>Ecdysozoa</taxon>
        <taxon>Arthropoda</taxon>
        <taxon>Chelicerata</taxon>
        <taxon>Arachnida</taxon>
        <taxon>Acari</taxon>
        <taxon>Acariformes</taxon>
        <taxon>Sarcoptiformes</taxon>
        <taxon>Astigmata</taxon>
        <taxon>Psoroptidia</taxon>
        <taxon>Analgoidea</taxon>
        <taxon>Pyroglyphidae</taxon>
        <taxon>Dermatophagoidinae</taxon>
        <taxon>Dermatophagoides</taxon>
    </lineage>
</organism>
<evidence type="ECO:0000313" key="1">
    <source>
        <dbReference type="EMBL" id="KAH7637111.1"/>
    </source>
</evidence>
<accession>A0A9D4NRP5</accession>
<name>A0A9D4NRP5_DERFA</name>
<sequence>MVLREEFAGLGYPNLPGIERGTSCHLLVSEISKELDSNITETVASGRIASVPISTETRITDQQLVRDSIASAPPIIFSSFAGPSPIYTSKQSETILTTTKPIITKPANIFKSIFNPSKIPIFAKTTAQYQFQNPPVYSGKIQNIQTMDYANITEDEQQPSTSHQDPLIYPLQIEEDIQPVSRYVKPFNLKWADKVPKFDGSFINFHSFINTFNHHVHSTDCDDSGKLLILREKLDPKSLQLIAGIREPNYLMAYNIIVRHYSESYPLQQKLKAKVQSLPEIRFWYQTEEMRSNLAVIKDVYNVLEQSESNRSFLETDFYFIVASKFPRDAIKDLMQKFGSKLTVKQYLFNLTIFTCRLCRGNHNTSICENKERYPIHNVNHIKKKEEGPTEIEVLLNDSQKSGLYDPDPYCSKVKQAVSYSKISGKTKIKVKVGNIEEDHIFFVIPEIEQIIFGIDFIDKFKIIRLPYGEMFQYLDDELIPLKTNEEFKENDVPTAKVIQMEKIKDLQPQIQETNQYQN</sequence>
<dbReference type="EMBL" id="SDOV01000009">
    <property type="protein sequence ID" value="KAH7637111.1"/>
    <property type="molecule type" value="Genomic_DNA"/>
</dbReference>
<proteinExistence type="predicted"/>
<dbReference type="Proteomes" id="UP000828236">
    <property type="component" value="Unassembled WGS sequence"/>
</dbReference>
<dbReference type="AlphaFoldDB" id="A0A9D4NRP5"/>
<comment type="caution">
    <text evidence="1">The sequence shown here is derived from an EMBL/GenBank/DDBJ whole genome shotgun (WGS) entry which is preliminary data.</text>
</comment>
<reference evidence="1" key="2">
    <citation type="journal article" date="2021" name="World Allergy Organ. J.">
        <title>Chromosome-level assembly of Dermatophagoides farinae genome and transcriptome reveals two novel allergens Der f 37 and Der f 39.</title>
        <authorList>
            <person name="Chen J."/>
            <person name="Cai Z."/>
            <person name="Fan D."/>
            <person name="Hu J."/>
            <person name="Hou Y."/>
            <person name="He Y."/>
            <person name="Zhang Z."/>
            <person name="Zhao Z."/>
            <person name="Gao P."/>
            <person name="Hu W."/>
            <person name="Sun J."/>
            <person name="Li J."/>
            <person name="Ji K."/>
        </authorList>
    </citation>
    <scope>NUCLEOTIDE SEQUENCE</scope>
    <source>
        <strain evidence="1">JKM2019</strain>
    </source>
</reference>
<protein>
    <submittedName>
        <fullName evidence="1">Uncharacterized protein</fullName>
    </submittedName>
</protein>
<gene>
    <name evidence="1" type="ORF">HUG17_7317</name>
</gene>